<evidence type="ECO:0000256" key="1">
    <source>
        <dbReference type="ARBA" id="ARBA00004123"/>
    </source>
</evidence>
<comment type="subcellular location">
    <subcellularLocation>
        <location evidence="1">Nucleus</location>
    </subcellularLocation>
</comment>
<dbReference type="GO" id="GO:0003723">
    <property type="term" value="F:RNA binding"/>
    <property type="evidence" value="ECO:0007669"/>
    <property type="project" value="UniProtKB-KW"/>
</dbReference>
<evidence type="ECO:0000256" key="2">
    <source>
        <dbReference type="ARBA" id="ARBA00022884"/>
    </source>
</evidence>
<evidence type="ECO:0000259" key="4">
    <source>
        <dbReference type="Pfam" id="PF00160"/>
    </source>
</evidence>
<evidence type="ECO:0000256" key="3">
    <source>
        <dbReference type="ARBA" id="ARBA00023242"/>
    </source>
</evidence>
<reference evidence="5 6" key="1">
    <citation type="journal article" date="2014" name="Am. J. Bot.">
        <title>Genome assembly and annotation for red clover (Trifolium pratense; Fabaceae).</title>
        <authorList>
            <person name="Istvanek J."/>
            <person name="Jaros M."/>
            <person name="Krenek A."/>
            <person name="Repkova J."/>
        </authorList>
    </citation>
    <scope>NUCLEOTIDE SEQUENCE [LARGE SCALE GENOMIC DNA]</scope>
    <source>
        <strain evidence="6">cv. Tatra</strain>
        <tissue evidence="5">Young leaves</tissue>
    </source>
</reference>
<dbReference type="InterPro" id="IPR029000">
    <property type="entry name" value="Cyclophilin-like_dom_sf"/>
</dbReference>
<feature type="non-terminal residue" evidence="5">
    <location>
        <position position="1"/>
    </location>
</feature>
<dbReference type="PANTHER" id="PTHR45843:SF1">
    <property type="entry name" value="PEPTIDYL-PROLYL CIS-TRANS ISOMERASE-LIKE 4"/>
    <property type="match status" value="1"/>
</dbReference>
<protein>
    <recommendedName>
        <fullName evidence="4">PPIase cyclophilin-type domain-containing protein</fullName>
    </recommendedName>
</protein>
<dbReference type="Proteomes" id="UP000236291">
    <property type="component" value="Unassembled WGS sequence"/>
</dbReference>
<name>A0A2K3JTK0_TRIPR</name>
<dbReference type="EMBL" id="ASHM01123151">
    <property type="protein sequence ID" value="PNX57336.1"/>
    <property type="molecule type" value="Genomic_DNA"/>
</dbReference>
<dbReference type="InterPro" id="IPR002130">
    <property type="entry name" value="Cyclophilin-type_PPIase_dom"/>
</dbReference>
<accession>A0A2K3JTK0</accession>
<evidence type="ECO:0000313" key="5">
    <source>
        <dbReference type="EMBL" id="PNX57336.1"/>
    </source>
</evidence>
<dbReference type="InterPro" id="IPR035542">
    <property type="entry name" value="CRIP"/>
</dbReference>
<dbReference type="AlphaFoldDB" id="A0A2K3JTK0"/>
<reference evidence="5 6" key="2">
    <citation type="journal article" date="2017" name="Front. Plant Sci.">
        <title>Gene Classification and Mining of Molecular Markers Useful in Red Clover (Trifolium pratense) Breeding.</title>
        <authorList>
            <person name="Istvanek J."/>
            <person name="Dluhosova J."/>
            <person name="Dluhos P."/>
            <person name="Patkova L."/>
            <person name="Nedelnik J."/>
            <person name="Repkova J."/>
        </authorList>
    </citation>
    <scope>NUCLEOTIDE SEQUENCE [LARGE SCALE GENOMIC DNA]</scope>
    <source>
        <strain evidence="6">cv. Tatra</strain>
        <tissue evidence="5">Young leaves</tissue>
    </source>
</reference>
<sequence length="36" mass="3955">RIKYYNGCLFHTVQKDFTAQTGDPTGTGTAGDSIYK</sequence>
<dbReference type="SUPFAM" id="SSF50891">
    <property type="entry name" value="Cyclophilin-like"/>
    <property type="match status" value="1"/>
</dbReference>
<evidence type="ECO:0000313" key="6">
    <source>
        <dbReference type="Proteomes" id="UP000236291"/>
    </source>
</evidence>
<dbReference type="STRING" id="57577.A0A2K3JTK0"/>
<feature type="domain" description="PPIase cyclophilin-type" evidence="4">
    <location>
        <begin position="3"/>
        <end position="31"/>
    </location>
</feature>
<organism evidence="5 6">
    <name type="scientific">Trifolium pratense</name>
    <name type="common">Red clover</name>
    <dbReference type="NCBI Taxonomy" id="57577"/>
    <lineage>
        <taxon>Eukaryota</taxon>
        <taxon>Viridiplantae</taxon>
        <taxon>Streptophyta</taxon>
        <taxon>Embryophyta</taxon>
        <taxon>Tracheophyta</taxon>
        <taxon>Spermatophyta</taxon>
        <taxon>Magnoliopsida</taxon>
        <taxon>eudicotyledons</taxon>
        <taxon>Gunneridae</taxon>
        <taxon>Pentapetalae</taxon>
        <taxon>rosids</taxon>
        <taxon>fabids</taxon>
        <taxon>Fabales</taxon>
        <taxon>Fabaceae</taxon>
        <taxon>Papilionoideae</taxon>
        <taxon>50 kb inversion clade</taxon>
        <taxon>NPAAA clade</taxon>
        <taxon>Hologalegina</taxon>
        <taxon>IRL clade</taxon>
        <taxon>Trifolieae</taxon>
        <taxon>Trifolium</taxon>
    </lineage>
</organism>
<comment type="caution">
    <text evidence="5">The sequence shown here is derived from an EMBL/GenBank/DDBJ whole genome shotgun (WGS) entry which is preliminary data.</text>
</comment>
<dbReference type="Pfam" id="PF00160">
    <property type="entry name" value="Pro_isomerase"/>
    <property type="match status" value="1"/>
</dbReference>
<dbReference type="Gene3D" id="2.40.100.10">
    <property type="entry name" value="Cyclophilin-like"/>
    <property type="match status" value="1"/>
</dbReference>
<dbReference type="GO" id="GO:0003755">
    <property type="term" value="F:peptidyl-prolyl cis-trans isomerase activity"/>
    <property type="evidence" value="ECO:0007669"/>
    <property type="project" value="InterPro"/>
</dbReference>
<gene>
    <name evidence="5" type="ORF">L195_g058644</name>
</gene>
<dbReference type="GO" id="GO:0005634">
    <property type="term" value="C:nucleus"/>
    <property type="evidence" value="ECO:0007669"/>
    <property type="project" value="UniProtKB-SubCell"/>
</dbReference>
<proteinExistence type="predicted"/>
<keyword evidence="3" id="KW-0539">Nucleus</keyword>
<dbReference type="PANTHER" id="PTHR45843">
    <property type="entry name" value="PEPTIDYL-PROLYL CIS-TRANS ISOMERASE-LIKE 4"/>
    <property type="match status" value="1"/>
</dbReference>
<keyword evidence="2" id="KW-0694">RNA-binding</keyword>